<dbReference type="RefSeq" id="WP_378608988.1">
    <property type="nucleotide sequence ID" value="NZ_JBHSQN010000015.1"/>
</dbReference>
<dbReference type="EMBL" id="JBHSQN010000015">
    <property type="protein sequence ID" value="MFC6013845.1"/>
    <property type="molecule type" value="Genomic_DNA"/>
</dbReference>
<sequence length="70" mass="7672">MSNLNLRLPDDLHTAAAAEADAAHMSLNSAICDALRDWVAVRALSRKEDAILERVMVEDADLLALIREAE</sequence>
<dbReference type="InterPro" id="IPR010985">
    <property type="entry name" value="Ribbon_hlx_hlx"/>
</dbReference>
<dbReference type="InterPro" id="IPR013321">
    <property type="entry name" value="Arc_rbn_hlx_hlx"/>
</dbReference>
<proteinExistence type="predicted"/>
<evidence type="ECO:0000313" key="1">
    <source>
        <dbReference type="EMBL" id="MFC6013845.1"/>
    </source>
</evidence>
<organism evidence="1 2">
    <name type="scientific">Nocardia lasii</name>
    <dbReference type="NCBI Taxonomy" id="1616107"/>
    <lineage>
        <taxon>Bacteria</taxon>
        <taxon>Bacillati</taxon>
        <taxon>Actinomycetota</taxon>
        <taxon>Actinomycetes</taxon>
        <taxon>Mycobacteriales</taxon>
        <taxon>Nocardiaceae</taxon>
        <taxon>Nocardia</taxon>
    </lineage>
</organism>
<comment type="caution">
    <text evidence="1">The sequence shown here is derived from an EMBL/GenBank/DDBJ whole genome shotgun (WGS) entry which is preliminary data.</text>
</comment>
<dbReference type="Proteomes" id="UP001596223">
    <property type="component" value="Unassembled WGS sequence"/>
</dbReference>
<dbReference type="Gene3D" id="1.10.1220.10">
    <property type="entry name" value="Met repressor-like"/>
    <property type="match status" value="1"/>
</dbReference>
<reference evidence="2" key="1">
    <citation type="journal article" date="2019" name="Int. J. Syst. Evol. Microbiol.">
        <title>The Global Catalogue of Microorganisms (GCM) 10K type strain sequencing project: providing services to taxonomists for standard genome sequencing and annotation.</title>
        <authorList>
            <consortium name="The Broad Institute Genomics Platform"/>
            <consortium name="The Broad Institute Genome Sequencing Center for Infectious Disease"/>
            <person name="Wu L."/>
            <person name="Ma J."/>
        </authorList>
    </citation>
    <scope>NUCLEOTIDE SEQUENCE [LARGE SCALE GENOMIC DNA]</scope>
    <source>
        <strain evidence="2">CCUG 36956</strain>
    </source>
</reference>
<protein>
    <submittedName>
        <fullName evidence="1">Toxin-antitoxin system HicB family antitoxin</fullName>
    </submittedName>
</protein>
<gene>
    <name evidence="1" type="ORF">ACFP3H_22555</name>
</gene>
<dbReference type="Pfam" id="PF05534">
    <property type="entry name" value="HicB"/>
    <property type="match status" value="1"/>
</dbReference>
<dbReference type="SUPFAM" id="SSF47598">
    <property type="entry name" value="Ribbon-helix-helix"/>
    <property type="match status" value="1"/>
</dbReference>
<evidence type="ECO:0000313" key="2">
    <source>
        <dbReference type="Proteomes" id="UP001596223"/>
    </source>
</evidence>
<accession>A0ABW1JXD3</accession>
<keyword evidence="2" id="KW-1185">Reference proteome</keyword>
<name>A0ABW1JXD3_9NOCA</name>
<dbReference type="InterPro" id="IPR008651">
    <property type="entry name" value="Uncharacterised_HicB"/>
</dbReference>